<keyword evidence="1" id="KW-0472">Membrane</keyword>
<gene>
    <name evidence="2" type="ORF">C4541_01175</name>
</gene>
<feature type="transmembrane region" description="Helical" evidence="1">
    <location>
        <begin position="322"/>
        <end position="339"/>
    </location>
</feature>
<reference evidence="2 3" key="1">
    <citation type="journal article" date="2017" name="ISME J.">
        <title>Energy and carbon metabolisms in a deep terrestrial subsurface fluid microbial community.</title>
        <authorList>
            <person name="Momper L."/>
            <person name="Jungbluth S.P."/>
            <person name="Lee M.D."/>
            <person name="Amend J.P."/>
        </authorList>
    </citation>
    <scope>NUCLEOTIDE SEQUENCE [LARGE SCALE GENOMIC DNA]</scope>
    <source>
        <strain evidence="2">SURF_26</strain>
    </source>
</reference>
<organism evidence="2 3">
    <name type="scientific">Candidatus Auribacter fodinae</name>
    <dbReference type="NCBI Taxonomy" id="2093366"/>
    <lineage>
        <taxon>Bacteria</taxon>
        <taxon>Pseudomonadati</taxon>
        <taxon>Candidatus Auribacterota</taxon>
        <taxon>Candidatus Auribacteria</taxon>
        <taxon>Candidatus Auribacterales</taxon>
        <taxon>Candidatus Auribacteraceae</taxon>
        <taxon>Candidatus Auribacter</taxon>
    </lineage>
</organism>
<accession>A0A3A4RGN2</accession>
<keyword evidence="2" id="KW-0808">Transferase</keyword>
<feature type="transmembrane region" description="Helical" evidence="1">
    <location>
        <begin position="7"/>
        <end position="27"/>
    </location>
</feature>
<keyword evidence="1" id="KW-0812">Transmembrane</keyword>
<dbReference type="Proteomes" id="UP000266426">
    <property type="component" value="Unassembled WGS sequence"/>
</dbReference>
<proteinExistence type="predicted"/>
<feature type="transmembrane region" description="Helical" evidence="1">
    <location>
        <begin position="93"/>
        <end position="111"/>
    </location>
</feature>
<feature type="transmembrane region" description="Helical" evidence="1">
    <location>
        <begin position="149"/>
        <end position="166"/>
    </location>
</feature>
<sequence>MIHLKQAKWIVSIALILGLLVIIGISFAPCWRPDGTRNLYVYLADAFLHGRLWVPFQNQWDIARYEGRMYVVFPPFPAVLLMPYVAVLGIHAAGTQIPALLISVLNVYLFVRLFRRLCGKIDTIWLTLAFFAGTGYWCCMTWSDGVWYFAHIIATMSLLLLLNELFGKARGYLAGIFFCMAFLSRQLTIYYLVFALFMIWRAHKDNPRPYIHLIQFLAISGLCVGVYMVYNHVRFGNPFDTGYRYILMHEFGTLRFKKYGLFNAYYIPYNFYSYFIKGFNIVFKEGLRMKPLHMDFHGTSLFAASPFVLAAFRSKLEQPMRTVIWITAGLIAAHSLFYFNNGFRQINCVRFSLDYLPLVMVLVAGSVKSIPAVVWRGAIVVAIILNIIALFVVPVIF</sequence>
<feature type="transmembrane region" description="Helical" evidence="1">
    <location>
        <begin position="173"/>
        <end position="198"/>
    </location>
</feature>
<feature type="transmembrane region" description="Helical" evidence="1">
    <location>
        <begin position="373"/>
        <end position="396"/>
    </location>
</feature>
<dbReference type="GO" id="GO:0016740">
    <property type="term" value="F:transferase activity"/>
    <property type="evidence" value="ECO:0007669"/>
    <property type="project" value="UniProtKB-KW"/>
</dbReference>
<dbReference type="AlphaFoldDB" id="A0A3A4RGN2"/>
<protein>
    <submittedName>
        <fullName evidence="2">Glycosyl transferase family 39</fullName>
    </submittedName>
</protein>
<keyword evidence="1" id="KW-1133">Transmembrane helix</keyword>
<comment type="caution">
    <text evidence="2">The sequence shown here is derived from an EMBL/GenBank/DDBJ whole genome shotgun (WGS) entry which is preliminary data.</text>
</comment>
<evidence type="ECO:0000256" key="1">
    <source>
        <dbReference type="SAM" id="Phobius"/>
    </source>
</evidence>
<dbReference type="EMBL" id="QZJZ01000009">
    <property type="protein sequence ID" value="RJP61775.1"/>
    <property type="molecule type" value="Genomic_DNA"/>
</dbReference>
<feature type="transmembrane region" description="Helical" evidence="1">
    <location>
        <begin position="210"/>
        <end position="230"/>
    </location>
</feature>
<name>A0A3A4RGN2_9BACT</name>
<evidence type="ECO:0000313" key="2">
    <source>
        <dbReference type="EMBL" id="RJP61775.1"/>
    </source>
</evidence>
<feature type="transmembrane region" description="Helical" evidence="1">
    <location>
        <begin position="123"/>
        <end position="143"/>
    </location>
</feature>
<feature type="transmembrane region" description="Helical" evidence="1">
    <location>
        <begin position="351"/>
        <end position="367"/>
    </location>
</feature>
<evidence type="ECO:0000313" key="3">
    <source>
        <dbReference type="Proteomes" id="UP000266426"/>
    </source>
</evidence>